<evidence type="ECO:0000313" key="1">
    <source>
        <dbReference type="EMBL" id="EFP12278.1"/>
    </source>
</evidence>
<organism evidence="2">
    <name type="scientific">Caenorhabditis remanei</name>
    <name type="common">Caenorhabditis vulgaris</name>
    <dbReference type="NCBI Taxonomy" id="31234"/>
    <lineage>
        <taxon>Eukaryota</taxon>
        <taxon>Metazoa</taxon>
        <taxon>Ecdysozoa</taxon>
        <taxon>Nematoda</taxon>
        <taxon>Chromadorea</taxon>
        <taxon>Rhabditida</taxon>
        <taxon>Rhabditina</taxon>
        <taxon>Rhabditomorpha</taxon>
        <taxon>Rhabditoidea</taxon>
        <taxon>Rhabditidae</taxon>
        <taxon>Peloderinae</taxon>
        <taxon>Caenorhabditis</taxon>
    </lineage>
</organism>
<keyword evidence="2" id="KW-1185">Reference proteome</keyword>
<evidence type="ECO:0000313" key="2">
    <source>
        <dbReference type="Proteomes" id="UP000008281"/>
    </source>
</evidence>
<gene>
    <name evidence="1" type="ORF">CRE_04250</name>
</gene>
<dbReference type="OMA" id="ECKIERF"/>
<evidence type="ECO:0008006" key="3">
    <source>
        <dbReference type="Google" id="ProtNLM"/>
    </source>
</evidence>
<dbReference type="HOGENOM" id="CLU_875053_0_0_1"/>
<accession>E3MYY5</accession>
<sequence>MDSTEKLLLSLASKKAAYVMRSVLPQNSVKLQITFSEITDIIIETRTEKTCWTLLKIFNSSKTPVFKLSGDVIFQWEGPNFELNGSVKSLISHFAIAFHPTIAMLFGHGCREDFMMEMMNHVKELNLAKTSLEISMSSLSPANYKFVLDECNQVSKLRLFCKIAPEFQFRAGPDFKVEELVVGDGHWMHLEDFSNCKKVTVLNCTGHKQPKYADPEMTRALIRKWIESEEDDCVLEHLEICSDPNDFGSVLAGLEYTTIELTAKLETVEITRRSDEKKAVVKCGEKMFQFNVIID</sequence>
<protein>
    <recommendedName>
        <fullName evidence="3">F-box associated domain-containing protein</fullName>
    </recommendedName>
</protein>
<dbReference type="PANTHER" id="PTHR21503">
    <property type="entry name" value="F-BOX-CONTAINING HYPOTHETICAL PROTEIN C.ELEGANS"/>
    <property type="match status" value="1"/>
</dbReference>
<dbReference type="AlphaFoldDB" id="E3MYY5"/>
<name>E3MYY5_CAERE</name>
<proteinExistence type="predicted"/>
<dbReference type="EMBL" id="DS268498">
    <property type="protein sequence ID" value="EFP12278.1"/>
    <property type="molecule type" value="Genomic_DNA"/>
</dbReference>
<dbReference type="InParanoid" id="E3MYY5"/>
<reference evidence="1" key="1">
    <citation type="submission" date="2007-07" db="EMBL/GenBank/DDBJ databases">
        <title>PCAP assembly of the Caenorhabditis remanei genome.</title>
        <authorList>
            <consortium name="The Caenorhabditis remanei Sequencing Consortium"/>
            <person name="Wilson R.K."/>
        </authorList>
    </citation>
    <scope>NUCLEOTIDE SEQUENCE [LARGE SCALE GENOMIC DNA]</scope>
    <source>
        <strain evidence="1">PB4641</strain>
    </source>
</reference>
<dbReference type="PANTHER" id="PTHR21503:SF52">
    <property type="entry name" value="F-BOX DOMAIN-CONTAINING PROTEIN"/>
    <property type="match status" value="1"/>
</dbReference>
<dbReference type="FunCoup" id="E3MYY5">
    <property type="interactions" value="549"/>
</dbReference>
<dbReference type="Proteomes" id="UP000008281">
    <property type="component" value="Unassembled WGS sequence"/>
</dbReference>